<accession>A0A0D0D478</accession>
<dbReference type="InParanoid" id="A0A0D0D478"/>
<reference evidence="2" key="2">
    <citation type="submission" date="2015-01" db="EMBL/GenBank/DDBJ databases">
        <title>Evolutionary Origins and Diversification of the Mycorrhizal Mutualists.</title>
        <authorList>
            <consortium name="DOE Joint Genome Institute"/>
            <consortium name="Mycorrhizal Genomics Consortium"/>
            <person name="Kohler A."/>
            <person name="Kuo A."/>
            <person name="Nagy L.G."/>
            <person name="Floudas D."/>
            <person name="Copeland A."/>
            <person name="Barry K.W."/>
            <person name="Cichocki N."/>
            <person name="Veneault-Fourrey C."/>
            <person name="LaButti K."/>
            <person name="Lindquist E.A."/>
            <person name="Lipzen A."/>
            <person name="Lundell T."/>
            <person name="Morin E."/>
            <person name="Murat C."/>
            <person name="Riley R."/>
            <person name="Ohm R."/>
            <person name="Sun H."/>
            <person name="Tunlid A."/>
            <person name="Henrissat B."/>
            <person name="Grigoriev I.V."/>
            <person name="Hibbett D.S."/>
            <person name="Martin F."/>
        </authorList>
    </citation>
    <scope>NUCLEOTIDE SEQUENCE [LARGE SCALE GENOMIC DNA]</scope>
    <source>
        <strain evidence="2">Ve08.2h10</strain>
    </source>
</reference>
<dbReference type="OrthoDB" id="10359348at2759"/>
<name>A0A0D0D478_9AGAM</name>
<dbReference type="Proteomes" id="UP000054538">
    <property type="component" value="Unassembled WGS sequence"/>
</dbReference>
<sequence>MSGNTILLDIEGIVPAWDIYTLSLDIKCPGEKWFFVSNPRKPKPLFKMRTCTLTCRFSLLYIYVLANIIYRQTQSEDGTEMSSMIEQEQAEPNKLEEVHGVYVSCAVSPCCLLIQLNTADGEPTEKYMVQAFDPSLIDKEIAKEKVALEEIKEMCYGNSKRARPA</sequence>
<dbReference type="HOGENOM" id="CLU_117309_0_0_1"/>
<protein>
    <submittedName>
        <fullName evidence="1">Uncharacterized protein</fullName>
    </submittedName>
</protein>
<keyword evidence="2" id="KW-1185">Reference proteome</keyword>
<evidence type="ECO:0000313" key="2">
    <source>
        <dbReference type="Proteomes" id="UP000054538"/>
    </source>
</evidence>
<organism evidence="1 2">
    <name type="scientific">Paxillus rubicundulus Ve08.2h10</name>
    <dbReference type="NCBI Taxonomy" id="930991"/>
    <lineage>
        <taxon>Eukaryota</taxon>
        <taxon>Fungi</taxon>
        <taxon>Dikarya</taxon>
        <taxon>Basidiomycota</taxon>
        <taxon>Agaricomycotina</taxon>
        <taxon>Agaricomycetes</taxon>
        <taxon>Agaricomycetidae</taxon>
        <taxon>Boletales</taxon>
        <taxon>Paxilineae</taxon>
        <taxon>Paxillaceae</taxon>
        <taxon>Paxillus</taxon>
    </lineage>
</organism>
<gene>
    <name evidence="1" type="ORF">PAXRUDRAFT_19538</name>
</gene>
<dbReference type="AlphaFoldDB" id="A0A0D0D478"/>
<dbReference type="EMBL" id="KN828562">
    <property type="protein sequence ID" value="KIK74784.1"/>
    <property type="molecule type" value="Genomic_DNA"/>
</dbReference>
<evidence type="ECO:0000313" key="1">
    <source>
        <dbReference type="EMBL" id="KIK74784.1"/>
    </source>
</evidence>
<reference evidence="1 2" key="1">
    <citation type="submission" date="2014-04" db="EMBL/GenBank/DDBJ databases">
        <authorList>
            <consortium name="DOE Joint Genome Institute"/>
            <person name="Kuo A."/>
            <person name="Kohler A."/>
            <person name="Jargeat P."/>
            <person name="Nagy L.G."/>
            <person name="Floudas D."/>
            <person name="Copeland A."/>
            <person name="Barry K.W."/>
            <person name="Cichocki N."/>
            <person name="Veneault-Fourrey C."/>
            <person name="LaButti K."/>
            <person name="Lindquist E.A."/>
            <person name="Lipzen A."/>
            <person name="Lundell T."/>
            <person name="Morin E."/>
            <person name="Murat C."/>
            <person name="Sun H."/>
            <person name="Tunlid A."/>
            <person name="Henrissat B."/>
            <person name="Grigoriev I.V."/>
            <person name="Hibbett D.S."/>
            <person name="Martin F."/>
            <person name="Nordberg H.P."/>
            <person name="Cantor M.N."/>
            <person name="Hua S.X."/>
        </authorList>
    </citation>
    <scope>NUCLEOTIDE SEQUENCE [LARGE SCALE GENOMIC DNA]</scope>
    <source>
        <strain evidence="1 2">Ve08.2h10</strain>
    </source>
</reference>
<proteinExistence type="predicted"/>